<dbReference type="AlphaFoldDB" id="A0A0S2KGQ0"/>
<dbReference type="InterPro" id="IPR009057">
    <property type="entry name" value="Homeodomain-like_sf"/>
</dbReference>
<dbReference type="STRING" id="1249552.PS2015_2835"/>
<accession>A0A0S2KGQ0</accession>
<evidence type="ECO:0000256" key="2">
    <source>
        <dbReference type="PROSITE-ProRule" id="PRU00335"/>
    </source>
</evidence>
<name>A0A0S2KGQ0_9GAMM</name>
<sequence length="179" mass="19888">MEKCSECYILLRMTDKKDQLAGAVASHLLVHGVTGQGIRALAKAAGTSDRMLIYYFGSKETLLRHSMDLIVQGLSDQLDAELGNQQLPADQLLGALTIKCHQPAWRPVIALWFELVGLAVREVPPFRLITHNIAGVFIKWIEEHLPASQRSEAADLFAHLEGRLMLSLLGVEENHVRTL</sequence>
<keyword evidence="1 2" id="KW-0238">DNA-binding</keyword>
<evidence type="ECO:0000259" key="3">
    <source>
        <dbReference type="PROSITE" id="PS50977"/>
    </source>
</evidence>
<dbReference type="InterPro" id="IPR001647">
    <property type="entry name" value="HTH_TetR"/>
</dbReference>
<dbReference type="Gene3D" id="1.10.357.10">
    <property type="entry name" value="Tetracycline Repressor, domain 2"/>
    <property type="match status" value="1"/>
</dbReference>
<dbReference type="PATRIC" id="fig|1249552.3.peg.2862"/>
<dbReference type="PROSITE" id="PS50977">
    <property type="entry name" value="HTH_TETR_2"/>
    <property type="match status" value="1"/>
</dbReference>
<feature type="DNA-binding region" description="H-T-H motif" evidence="2">
    <location>
        <begin position="37"/>
        <end position="56"/>
    </location>
</feature>
<evidence type="ECO:0000256" key="1">
    <source>
        <dbReference type="ARBA" id="ARBA00023125"/>
    </source>
</evidence>
<proteinExistence type="predicted"/>
<feature type="domain" description="HTH tetR-type" evidence="3">
    <location>
        <begin position="14"/>
        <end position="74"/>
    </location>
</feature>
<dbReference type="EMBL" id="CP013189">
    <property type="protein sequence ID" value="ALO47466.1"/>
    <property type="molecule type" value="Genomic_DNA"/>
</dbReference>
<reference evidence="4 5" key="1">
    <citation type="submission" date="2015-11" db="EMBL/GenBank/DDBJ databases">
        <authorList>
            <person name="Zhang Y."/>
            <person name="Guo Z."/>
        </authorList>
    </citation>
    <scope>NUCLEOTIDE SEQUENCE [LARGE SCALE GENOMIC DNA]</scope>
    <source>
        <strain evidence="4 5">KCTC 32221</strain>
    </source>
</reference>
<organism evidence="4 5">
    <name type="scientific">Pseudohongiella spirulinae</name>
    <dbReference type="NCBI Taxonomy" id="1249552"/>
    <lineage>
        <taxon>Bacteria</taxon>
        <taxon>Pseudomonadati</taxon>
        <taxon>Pseudomonadota</taxon>
        <taxon>Gammaproteobacteria</taxon>
        <taxon>Pseudomonadales</taxon>
        <taxon>Pseudohongiellaceae</taxon>
        <taxon>Pseudohongiella</taxon>
    </lineage>
</organism>
<dbReference type="Proteomes" id="UP000065641">
    <property type="component" value="Chromosome"/>
</dbReference>
<protein>
    <recommendedName>
        <fullName evidence="3">HTH tetR-type domain-containing protein</fullName>
    </recommendedName>
</protein>
<keyword evidence="5" id="KW-1185">Reference proteome</keyword>
<dbReference type="KEGG" id="pspi:PS2015_2835"/>
<dbReference type="GO" id="GO:0003677">
    <property type="term" value="F:DNA binding"/>
    <property type="evidence" value="ECO:0007669"/>
    <property type="project" value="UniProtKB-UniRule"/>
</dbReference>
<evidence type="ECO:0000313" key="4">
    <source>
        <dbReference type="EMBL" id="ALO47466.1"/>
    </source>
</evidence>
<dbReference type="Pfam" id="PF00440">
    <property type="entry name" value="TetR_N"/>
    <property type="match status" value="1"/>
</dbReference>
<evidence type="ECO:0000313" key="5">
    <source>
        <dbReference type="Proteomes" id="UP000065641"/>
    </source>
</evidence>
<gene>
    <name evidence="4" type="ORF">PS2015_2835</name>
</gene>
<dbReference type="OrthoDB" id="2356263at2"/>
<dbReference type="SUPFAM" id="SSF46689">
    <property type="entry name" value="Homeodomain-like"/>
    <property type="match status" value="1"/>
</dbReference>